<dbReference type="RefSeq" id="XP_033385924.1">
    <property type="nucleotide sequence ID" value="XM_033521296.1"/>
</dbReference>
<protein>
    <submittedName>
        <fullName evidence="1">Uncharacterized protein</fullName>
    </submittedName>
</protein>
<dbReference type="AlphaFoldDB" id="A0A6A5XW78"/>
<dbReference type="EMBL" id="ML978068">
    <property type="protein sequence ID" value="KAF2017585.1"/>
    <property type="molecule type" value="Genomic_DNA"/>
</dbReference>
<evidence type="ECO:0000313" key="1">
    <source>
        <dbReference type="EMBL" id="KAF2017585.1"/>
    </source>
</evidence>
<evidence type="ECO:0000313" key="2">
    <source>
        <dbReference type="Proteomes" id="UP000799778"/>
    </source>
</evidence>
<proteinExistence type="predicted"/>
<gene>
    <name evidence="1" type="ORF">BU24DRAFT_153592</name>
</gene>
<dbReference type="GeneID" id="54278693"/>
<organism evidence="1 2">
    <name type="scientific">Aaosphaeria arxii CBS 175.79</name>
    <dbReference type="NCBI Taxonomy" id="1450172"/>
    <lineage>
        <taxon>Eukaryota</taxon>
        <taxon>Fungi</taxon>
        <taxon>Dikarya</taxon>
        <taxon>Ascomycota</taxon>
        <taxon>Pezizomycotina</taxon>
        <taxon>Dothideomycetes</taxon>
        <taxon>Pleosporomycetidae</taxon>
        <taxon>Pleosporales</taxon>
        <taxon>Pleosporales incertae sedis</taxon>
        <taxon>Aaosphaeria</taxon>
    </lineage>
</organism>
<dbReference type="Proteomes" id="UP000799778">
    <property type="component" value="Unassembled WGS sequence"/>
</dbReference>
<keyword evidence="2" id="KW-1185">Reference proteome</keyword>
<name>A0A6A5XW78_9PLEO</name>
<accession>A0A6A5XW78</accession>
<sequence length="168" mass="18507">MEWWREWRRLSLDWQCWYSLVTAGTLAPLGGTGTLGGQSGQLCHAIIAGFSAHCSLLTGNCSLATAHWQLLTHRPISLTASHSPVLGIHIEQRLSANRKVDHPRLNQQSSIITVNPFFPSQAALRCPALWHAGYIPTPSLPLLFYKSPPSLPPSPHYLNNLTNAPCLL</sequence>
<reference evidence="1" key="1">
    <citation type="journal article" date="2020" name="Stud. Mycol.">
        <title>101 Dothideomycetes genomes: a test case for predicting lifestyles and emergence of pathogens.</title>
        <authorList>
            <person name="Haridas S."/>
            <person name="Albert R."/>
            <person name="Binder M."/>
            <person name="Bloem J."/>
            <person name="Labutti K."/>
            <person name="Salamov A."/>
            <person name="Andreopoulos B."/>
            <person name="Baker S."/>
            <person name="Barry K."/>
            <person name="Bills G."/>
            <person name="Bluhm B."/>
            <person name="Cannon C."/>
            <person name="Castanera R."/>
            <person name="Culley D."/>
            <person name="Daum C."/>
            <person name="Ezra D."/>
            <person name="Gonzalez J."/>
            <person name="Henrissat B."/>
            <person name="Kuo A."/>
            <person name="Liang C."/>
            <person name="Lipzen A."/>
            <person name="Lutzoni F."/>
            <person name="Magnuson J."/>
            <person name="Mondo S."/>
            <person name="Nolan M."/>
            <person name="Ohm R."/>
            <person name="Pangilinan J."/>
            <person name="Park H.-J."/>
            <person name="Ramirez L."/>
            <person name="Alfaro M."/>
            <person name="Sun H."/>
            <person name="Tritt A."/>
            <person name="Yoshinaga Y."/>
            <person name="Zwiers L.-H."/>
            <person name="Turgeon B."/>
            <person name="Goodwin S."/>
            <person name="Spatafora J."/>
            <person name="Crous P."/>
            <person name="Grigoriev I."/>
        </authorList>
    </citation>
    <scope>NUCLEOTIDE SEQUENCE</scope>
    <source>
        <strain evidence="1">CBS 175.79</strain>
    </source>
</reference>